<protein>
    <submittedName>
        <fullName evidence="2">Efflux RND transporter permease subunit</fullName>
    </submittedName>
</protein>
<gene>
    <name evidence="2" type="ORF">DIU77_004175</name>
</gene>
<keyword evidence="1" id="KW-0812">Transmembrane</keyword>
<evidence type="ECO:0000313" key="2">
    <source>
        <dbReference type="EMBL" id="MFO7191421.1"/>
    </source>
</evidence>
<dbReference type="EMBL" id="QGUI02000029">
    <property type="protein sequence ID" value="MFO7191421.1"/>
    <property type="molecule type" value="Genomic_DNA"/>
</dbReference>
<feature type="transmembrane region" description="Helical" evidence="1">
    <location>
        <begin position="46"/>
        <end position="65"/>
    </location>
</feature>
<keyword evidence="1" id="KW-1133">Transmembrane helix</keyword>
<dbReference type="Proteomes" id="UP000249324">
    <property type="component" value="Unassembled WGS sequence"/>
</dbReference>
<feature type="transmembrane region" description="Helical" evidence="1">
    <location>
        <begin position="6"/>
        <end position="25"/>
    </location>
</feature>
<dbReference type="InterPro" id="IPR001036">
    <property type="entry name" value="Acrflvin-R"/>
</dbReference>
<dbReference type="SUPFAM" id="SSF82866">
    <property type="entry name" value="Multidrug efflux transporter AcrB transmembrane domain"/>
    <property type="match status" value="1"/>
</dbReference>
<feature type="non-terminal residue" evidence="2">
    <location>
        <position position="1"/>
    </location>
</feature>
<sequence>MIGLLMLIGIVVTNAIVLIDLINQYRAQGMSVRDAVIAGGRRRLRPILMTAVATICALIPMAIGLTGSGGFIAQSLAIVVIGGLLTSTLLTLVLVPTLYSLVEGGKERIRRGFRRRIAKPSAAE</sequence>
<dbReference type="AlphaFoldDB" id="A0ABD6FDR8"/>
<reference evidence="2 3" key="1">
    <citation type="journal article" date="2021" name="BMC Genomics">
        <title>Genome-resolved metagenome and metatranscriptome analyses of thermophilic composting reveal key bacterial players and their metabolic interactions.</title>
        <authorList>
            <person name="Braga L.P.P."/>
            <person name="Pereira R.V."/>
            <person name="Martins L.F."/>
            <person name="Moura L.M.S."/>
            <person name="Sanchez F.B."/>
            <person name="Patane J.S.L."/>
            <person name="da Silva A.M."/>
            <person name="Setubal J.C."/>
        </authorList>
    </citation>
    <scope>NUCLEOTIDE SEQUENCE [LARGE SCALE GENOMIC DNA]</scope>
    <source>
        <strain evidence="2">ZC4RG45</strain>
    </source>
</reference>
<dbReference type="PANTHER" id="PTHR32063:SF0">
    <property type="entry name" value="SWARMING MOTILITY PROTEIN SWRC"/>
    <property type="match status" value="1"/>
</dbReference>
<evidence type="ECO:0000256" key="1">
    <source>
        <dbReference type="SAM" id="Phobius"/>
    </source>
</evidence>
<dbReference type="Gene3D" id="1.20.1640.10">
    <property type="entry name" value="Multidrug efflux transporter AcrB transmembrane domain"/>
    <property type="match status" value="1"/>
</dbReference>
<name>A0ABD6FDR8_9PSEU</name>
<dbReference type="Pfam" id="PF00873">
    <property type="entry name" value="ACR_tran"/>
    <property type="match status" value="1"/>
</dbReference>
<accession>A0ABD6FDR8</accession>
<dbReference type="PANTHER" id="PTHR32063">
    <property type="match status" value="1"/>
</dbReference>
<organism evidence="2 3">
    <name type="scientific">Thermocrispum agreste</name>
    <dbReference type="NCBI Taxonomy" id="37925"/>
    <lineage>
        <taxon>Bacteria</taxon>
        <taxon>Bacillati</taxon>
        <taxon>Actinomycetota</taxon>
        <taxon>Actinomycetes</taxon>
        <taxon>Pseudonocardiales</taxon>
        <taxon>Pseudonocardiaceae</taxon>
        <taxon>Thermocrispum</taxon>
    </lineage>
</organism>
<comment type="caution">
    <text evidence="2">The sequence shown here is derived from an EMBL/GenBank/DDBJ whole genome shotgun (WGS) entry which is preliminary data.</text>
</comment>
<proteinExistence type="predicted"/>
<keyword evidence="1" id="KW-0472">Membrane</keyword>
<evidence type="ECO:0000313" key="3">
    <source>
        <dbReference type="Proteomes" id="UP000249324"/>
    </source>
</evidence>
<feature type="transmembrane region" description="Helical" evidence="1">
    <location>
        <begin position="71"/>
        <end position="102"/>
    </location>
</feature>